<dbReference type="InterPro" id="IPR002317">
    <property type="entry name" value="Ser-tRNA-ligase_type_1"/>
</dbReference>
<organism evidence="11 12">
    <name type="scientific">Serendipita vermifera MAFF 305830</name>
    <dbReference type="NCBI Taxonomy" id="933852"/>
    <lineage>
        <taxon>Eukaryota</taxon>
        <taxon>Fungi</taxon>
        <taxon>Dikarya</taxon>
        <taxon>Basidiomycota</taxon>
        <taxon>Agaricomycotina</taxon>
        <taxon>Agaricomycetes</taxon>
        <taxon>Sebacinales</taxon>
        <taxon>Serendipitaceae</taxon>
        <taxon>Serendipita</taxon>
    </lineage>
</organism>
<dbReference type="PROSITE" id="PS50862">
    <property type="entry name" value="AA_TRNA_LIGASE_II"/>
    <property type="match status" value="1"/>
</dbReference>
<dbReference type="PANTHER" id="PTHR11778">
    <property type="entry name" value="SERYL-TRNA SYNTHETASE"/>
    <property type="match status" value="1"/>
</dbReference>
<dbReference type="EMBL" id="KN824277">
    <property type="protein sequence ID" value="KIM34466.1"/>
    <property type="molecule type" value="Genomic_DNA"/>
</dbReference>
<proteinExistence type="predicted"/>
<dbReference type="InterPro" id="IPR015866">
    <property type="entry name" value="Ser-tRNA-synth_1_N"/>
</dbReference>
<dbReference type="Gene3D" id="1.10.287.40">
    <property type="entry name" value="Serine-tRNA synthetase, tRNA binding domain"/>
    <property type="match status" value="1"/>
</dbReference>
<evidence type="ECO:0000256" key="3">
    <source>
        <dbReference type="ARBA" id="ARBA00022741"/>
    </source>
</evidence>
<feature type="binding site" evidence="9">
    <location>
        <begin position="331"/>
        <end position="334"/>
    </location>
    <ligand>
        <name>ATP</name>
        <dbReference type="ChEBI" id="CHEBI:30616"/>
    </ligand>
</feature>
<feature type="binding site" evidence="9">
    <location>
        <begin position="402"/>
        <end position="405"/>
    </location>
    <ligand>
        <name>ATP</name>
        <dbReference type="ChEBI" id="CHEBI:30616"/>
    </ligand>
</feature>
<feature type="binding site" evidence="8">
    <location>
        <position position="315"/>
    </location>
    <ligand>
        <name>L-serine</name>
        <dbReference type="ChEBI" id="CHEBI:33384"/>
    </ligand>
</feature>
<dbReference type="InterPro" id="IPR010978">
    <property type="entry name" value="tRNA-bd_arm"/>
</dbReference>
<dbReference type="EC" id="6.1.1.11" evidence="1"/>
<keyword evidence="5" id="KW-0030">Aminoacyl-tRNA synthetase</keyword>
<evidence type="ECO:0000256" key="4">
    <source>
        <dbReference type="ARBA" id="ARBA00022840"/>
    </source>
</evidence>
<dbReference type="PRINTS" id="PR00981">
    <property type="entry name" value="TRNASYNTHSER"/>
</dbReference>
<sequence length="511" mass="56968">MLFGTPKRPVRTCTSLRFISSSLSCCKHKGPLPVEPPTSQLHPPRLNYKSIVENAAYHKRNIKNRRIPQSNDVVKNLVAHYTRHTALMREIEEARKQKNLIGERFKKEMTPYEKSAALKEAAEIKAFLAIQQPLAMGTQTSLLELGLRIPNITHPDSPIGSELHATTLSTHGSERLEPNSARDHWKIAQELDLVNFDDAAVVTGSSWYYLQGAAALLEHALVNYALSIAVRHGYTPMTTPDVVRSDIATRCGFSPRDQSDEEGNVIHHFYHIAGSSTELVLAGTAEIPLAGMFTRKTFLERQLPRRVVSVGHAFRSEAGSRGAETRGLYRVHQFTKVELFAVTEQEQSDAMMEEIRNIQIEIFEGLGFPFRVLDMPTEELGHAAYRKYDMEAWMPGRGTWGEISSTSNCLDFQARRLHINYRPNRGPDDATEASHSSLPFAHTLNGTAAAIPRLIIALLENGVQLNEADQAVGLTLPKVLRPFWLGGDSLGPSAKITWVDIPPTSNQQVQE</sequence>
<keyword evidence="3" id="KW-0547">Nucleotide-binding</keyword>
<dbReference type="PIRSF" id="PIRSF001529">
    <property type="entry name" value="Ser-tRNA-synth_IIa"/>
    <property type="match status" value="1"/>
</dbReference>
<feature type="binding site" evidence="9">
    <location>
        <begin position="315"/>
        <end position="317"/>
    </location>
    <ligand>
        <name>ATP</name>
        <dbReference type="ChEBI" id="CHEBI:30616"/>
    </ligand>
</feature>
<evidence type="ECO:0000256" key="1">
    <source>
        <dbReference type="ARBA" id="ARBA00012840"/>
    </source>
</evidence>
<evidence type="ECO:0000256" key="8">
    <source>
        <dbReference type="PIRSR" id="PIRSR001529-1"/>
    </source>
</evidence>
<dbReference type="AlphaFoldDB" id="A0A0C3BSU7"/>
<reference evidence="11 12" key="1">
    <citation type="submission" date="2014-04" db="EMBL/GenBank/DDBJ databases">
        <authorList>
            <consortium name="DOE Joint Genome Institute"/>
            <person name="Kuo A."/>
            <person name="Zuccaro A."/>
            <person name="Kohler A."/>
            <person name="Nagy L.G."/>
            <person name="Floudas D."/>
            <person name="Copeland A."/>
            <person name="Barry K.W."/>
            <person name="Cichocki N."/>
            <person name="Veneault-Fourrey C."/>
            <person name="LaButti K."/>
            <person name="Lindquist E.A."/>
            <person name="Lipzen A."/>
            <person name="Lundell T."/>
            <person name="Morin E."/>
            <person name="Murat C."/>
            <person name="Sun H."/>
            <person name="Tunlid A."/>
            <person name="Henrissat B."/>
            <person name="Grigoriev I.V."/>
            <person name="Hibbett D.S."/>
            <person name="Martin F."/>
            <person name="Nordberg H.P."/>
            <person name="Cantor M.N."/>
            <person name="Hua S.X."/>
        </authorList>
    </citation>
    <scope>NUCLEOTIDE SEQUENCE [LARGE SCALE GENOMIC DNA]</scope>
    <source>
        <strain evidence="11 12">MAFF 305830</strain>
    </source>
</reference>
<evidence type="ECO:0000259" key="10">
    <source>
        <dbReference type="PROSITE" id="PS50862"/>
    </source>
</evidence>
<dbReference type="InterPro" id="IPR006195">
    <property type="entry name" value="aa-tRNA-synth_II"/>
</dbReference>
<dbReference type="Gene3D" id="3.30.930.10">
    <property type="entry name" value="Bira Bifunctional Protein, Domain 2"/>
    <property type="match status" value="1"/>
</dbReference>
<evidence type="ECO:0000313" key="11">
    <source>
        <dbReference type="EMBL" id="KIM34466.1"/>
    </source>
</evidence>
<dbReference type="NCBIfam" id="TIGR00414">
    <property type="entry name" value="serS"/>
    <property type="match status" value="1"/>
</dbReference>
<dbReference type="GO" id="GO:0006434">
    <property type="term" value="P:seryl-tRNA aminoacylation"/>
    <property type="evidence" value="ECO:0007669"/>
    <property type="project" value="InterPro"/>
</dbReference>
<dbReference type="Pfam" id="PF00587">
    <property type="entry name" value="tRNA-synt_2b"/>
    <property type="match status" value="1"/>
</dbReference>
<dbReference type="SUPFAM" id="SSF46589">
    <property type="entry name" value="tRNA-binding arm"/>
    <property type="match status" value="1"/>
</dbReference>
<dbReference type="Proteomes" id="UP000054097">
    <property type="component" value="Unassembled WGS sequence"/>
</dbReference>
<feature type="site" description="Important for serine binding" evidence="8">
    <location>
        <position position="447"/>
    </location>
</feature>
<dbReference type="OrthoDB" id="10264585at2759"/>
<evidence type="ECO:0000256" key="7">
    <source>
        <dbReference type="ARBA" id="ARBA00034892"/>
    </source>
</evidence>
<evidence type="ECO:0000256" key="6">
    <source>
        <dbReference type="ARBA" id="ARBA00031113"/>
    </source>
</evidence>
<evidence type="ECO:0000313" key="12">
    <source>
        <dbReference type="Proteomes" id="UP000054097"/>
    </source>
</evidence>
<dbReference type="InterPro" id="IPR042103">
    <property type="entry name" value="SerRS_1_N_sf"/>
</dbReference>
<dbReference type="HOGENOM" id="CLU_023797_4_3_1"/>
<name>A0A0C3BSU7_SERVB</name>
<protein>
    <recommendedName>
        <fullName evidence="1">serine--tRNA ligase</fullName>
        <ecNumber evidence="1">6.1.1.11</ecNumber>
    </recommendedName>
    <alternativeName>
        <fullName evidence="6">Seryl-tRNA synthetase</fullName>
    </alternativeName>
    <alternativeName>
        <fullName evidence="7">Seryl-tRNA(Ser) synthetase</fullName>
    </alternativeName>
</protein>
<keyword evidence="4 9" id="KW-0067">ATP-binding</keyword>
<feature type="binding site" evidence="8">
    <location>
        <position position="284"/>
    </location>
    <ligand>
        <name>L-serine</name>
        <dbReference type="ChEBI" id="CHEBI:33384"/>
    </ligand>
</feature>
<dbReference type="SUPFAM" id="SSF55681">
    <property type="entry name" value="Class II aaRS and biotin synthetases"/>
    <property type="match status" value="1"/>
</dbReference>
<evidence type="ECO:0000256" key="2">
    <source>
        <dbReference type="ARBA" id="ARBA00022598"/>
    </source>
</evidence>
<dbReference type="InterPro" id="IPR002314">
    <property type="entry name" value="aa-tRNA-synt_IIb"/>
</dbReference>
<dbReference type="GO" id="GO:0005524">
    <property type="term" value="F:ATP binding"/>
    <property type="evidence" value="ECO:0007669"/>
    <property type="project" value="UniProtKB-KW"/>
</dbReference>
<feature type="domain" description="Aminoacyl-transfer RNA synthetases class-II family profile" evidence="10">
    <location>
        <begin position="231"/>
        <end position="482"/>
    </location>
</feature>
<dbReference type="UniPathway" id="UPA00906">
    <property type="reaction ID" value="UER00895"/>
</dbReference>
<feature type="binding site" evidence="8">
    <location>
        <position position="338"/>
    </location>
    <ligand>
        <name>L-serine</name>
        <dbReference type="ChEBI" id="CHEBI:33384"/>
    </ligand>
</feature>
<keyword evidence="2" id="KW-0436">Ligase</keyword>
<dbReference type="Pfam" id="PF02403">
    <property type="entry name" value="Seryl_tRNA_N"/>
    <property type="match status" value="1"/>
</dbReference>
<feature type="binding site" evidence="8">
    <location>
        <position position="445"/>
    </location>
    <ligand>
        <name>L-serine</name>
        <dbReference type="ChEBI" id="CHEBI:33384"/>
    </ligand>
</feature>
<reference evidence="12" key="2">
    <citation type="submission" date="2015-01" db="EMBL/GenBank/DDBJ databases">
        <title>Evolutionary Origins and Diversification of the Mycorrhizal Mutualists.</title>
        <authorList>
            <consortium name="DOE Joint Genome Institute"/>
            <consortium name="Mycorrhizal Genomics Consortium"/>
            <person name="Kohler A."/>
            <person name="Kuo A."/>
            <person name="Nagy L.G."/>
            <person name="Floudas D."/>
            <person name="Copeland A."/>
            <person name="Barry K.W."/>
            <person name="Cichocki N."/>
            <person name="Veneault-Fourrey C."/>
            <person name="LaButti K."/>
            <person name="Lindquist E.A."/>
            <person name="Lipzen A."/>
            <person name="Lundell T."/>
            <person name="Morin E."/>
            <person name="Murat C."/>
            <person name="Riley R."/>
            <person name="Ohm R."/>
            <person name="Sun H."/>
            <person name="Tunlid A."/>
            <person name="Henrissat B."/>
            <person name="Grigoriev I.V."/>
            <person name="Hibbett D.S."/>
            <person name="Martin F."/>
        </authorList>
    </citation>
    <scope>NUCLEOTIDE SEQUENCE [LARGE SCALE GENOMIC DNA]</scope>
    <source>
        <strain evidence="12">MAFF 305830</strain>
    </source>
</reference>
<keyword evidence="12" id="KW-1185">Reference proteome</keyword>
<dbReference type="STRING" id="933852.A0A0C3BSU7"/>
<gene>
    <name evidence="11" type="ORF">M408DRAFT_96439</name>
</gene>
<evidence type="ECO:0000256" key="5">
    <source>
        <dbReference type="ARBA" id="ARBA00023146"/>
    </source>
</evidence>
<evidence type="ECO:0000256" key="9">
    <source>
        <dbReference type="PIRSR" id="PIRSR001529-2"/>
    </source>
</evidence>
<accession>A0A0C3BSU7</accession>
<dbReference type="GO" id="GO:0004828">
    <property type="term" value="F:serine-tRNA ligase activity"/>
    <property type="evidence" value="ECO:0007669"/>
    <property type="project" value="UniProtKB-EC"/>
</dbReference>
<dbReference type="InterPro" id="IPR045864">
    <property type="entry name" value="aa-tRNA-synth_II/BPL/LPL"/>
</dbReference>